<dbReference type="PANTHER" id="PTHR33992">
    <property type="entry name" value="RIBONUCLEASE P PROTEIN COMPONENT"/>
    <property type="match status" value="1"/>
</dbReference>
<evidence type="ECO:0000256" key="2">
    <source>
        <dbReference type="ARBA" id="ARBA00022722"/>
    </source>
</evidence>
<dbReference type="InterPro" id="IPR020568">
    <property type="entry name" value="Ribosomal_Su5_D2-typ_SF"/>
</dbReference>
<keyword evidence="2 6" id="KW-0540">Nuclease</keyword>
<comment type="function">
    <text evidence="6">RNaseP catalyzes the removal of the 5'-leader sequence from pre-tRNA to produce the mature 5'-terminus. It can also cleave other RNA substrates such as 4.5S RNA. The protein component plays an auxiliary but essential role in vivo by binding to the 5'-leader sequence and broadening the substrate specificity of the ribozyme.</text>
</comment>
<dbReference type="RefSeq" id="WP_015238846.1">
    <property type="nucleotide sequence ID" value="NC_020283.1"/>
</dbReference>
<keyword evidence="5 6" id="KW-0694">RNA-binding</keyword>
<sequence length="134" mass="15376">MNTNDKKRARFPAGARLHKSHEYKTVINSYPVAKGNLFYVNSFLHNNVTDITSLKTSRIGLIFSKKMAHRAVVRNSLKRVVRESFRANANIIPKGDYVVRLRSKAPICSLRVLKKNARSEINYHFSKISKCTKK</sequence>
<evidence type="ECO:0000256" key="5">
    <source>
        <dbReference type="ARBA" id="ARBA00022884"/>
    </source>
</evidence>
<dbReference type="InterPro" id="IPR000100">
    <property type="entry name" value="RNase_P"/>
</dbReference>
<accession>M1LVB1</accession>
<dbReference type="AlphaFoldDB" id="M1LVB1"/>
<comment type="catalytic activity">
    <reaction evidence="6">
        <text>Endonucleolytic cleavage of RNA, removing 5'-extranucleotides from tRNA precursor.</text>
        <dbReference type="EC" id="3.1.26.5"/>
    </reaction>
</comment>
<reference evidence="8 9" key="1">
    <citation type="journal article" date="2013" name="Genome Biol. Evol.">
        <title>Genome evolution and phylogenomic analysis of candidatus kinetoplastibacterium, the betaproteobacterial endosymbionts of strigomonas and angomonas.</title>
        <authorList>
            <person name="Alves J.M."/>
            <person name="Serrano M.G."/>
            <person name="Maia da Silva F."/>
            <person name="Voegtly L.J."/>
            <person name="Matveyev A.V."/>
            <person name="Teixeira M.M."/>
            <person name="Camargo E.P."/>
            <person name="Buck G.A."/>
        </authorList>
    </citation>
    <scope>NUCLEOTIDE SEQUENCE [LARGE SCALE GENOMIC DNA]</scope>
    <source>
        <strain evidence="8 9">TCC036E</strain>
    </source>
</reference>
<dbReference type="PATRIC" id="fig|1208918.3.peg.730"/>
<dbReference type="Gene3D" id="3.30.230.10">
    <property type="match status" value="1"/>
</dbReference>
<dbReference type="eggNOG" id="COG0594">
    <property type="taxonomic scope" value="Bacteria"/>
</dbReference>
<evidence type="ECO:0000256" key="1">
    <source>
        <dbReference type="ARBA" id="ARBA00022694"/>
    </source>
</evidence>
<evidence type="ECO:0000313" key="8">
    <source>
        <dbReference type="EMBL" id="AGF48031.1"/>
    </source>
</evidence>
<dbReference type="NCBIfam" id="TIGR00188">
    <property type="entry name" value="rnpA"/>
    <property type="match status" value="1"/>
</dbReference>
<dbReference type="Proteomes" id="UP000011686">
    <property type="component" value="Chromosome"/>
</dbReference>
<keyword evidence="4 6" id="KW-0378">Hydrolase</keyword>
<comment type="subunit">
    <text evidence="6">Consists of a catalytic RNA component (M1 or rnpB) and a protein subunit.</text>
</comment>
<gene>
    <name evidence="6" type="primary">rnpA</name>
    <name evidence="8" type="ORF">CDEE_0209</name>
</gene>
<evidence type="ECO:0000256" key="3">
    <source>
        <dbReference type="ARBA" id="ARBA00022759"/>
    </source>
</evidence>
<evidence type="ECO:0000256" key="7">
    <source>
        <dbReference type="NCBIfam" id="TIGR00188"/>
    </source>
</evidence>
<dbReference type="EMBL" id="CP003804">
    <property type="protein sequence ID" value="AGF48031.1"/>
    <property type="molecule type" value="Genomic_DNA"/>
</dbReference>
<dbReference type="GO" id="GO:0000049">
    <property type="term" value="F:tRNA binding"/>
    <property type="evidence" value="ECO:0007669"/>
    <property type="project" value="UniProtKB-UniRule"/>
</dbReference>
<evidence type="ECO:0000313" key="9">
    <source>
        <dbReference type="Proteomes" id="UP000011686"/>
    </source>
</evidence>
<dbReference type="PANTHER" id="PTHR33992:SF1">
    <property type="entry name" value="RIBONUCLEASE P PROTEIN COMPONENT"/>
    <property type="match status" value="1"/>
</dbReference>
<keyword evidence="1 6" id="KW-0819">tRNA processing</keyword>
<organism evidence="8 9">
    <name type="scientific">Candidatus Kinetoplastidibacterium crithidiae TCC036E</name>
    <dbReference type="NCBI Taxonomy" id="1208918"/>
    <lineage>
        <taxon>Bacteria</taxon>
        <taxon>Pseudomonadati</taxon>
        <taxon>Pseudomonadota</taxon>
        <taxon>Betaproteobacteria</taxon>
        <taxon>Candidatus Kinetoplastidibacterium</taxon>
    </lineage>
</organism>
<keyword evidence="9" id="KW-1185">Reference proteome</keyword>
<dbReference type="EC" id="3.1.26.5" evidence="6 7"/>
<evidence type="ECO:0000256" key="4">
    <source>
        <dbReference type="ARBA" id="ARBA00022801"/>
    </source>
</evidence>
<name>M1LVB1_9PROT</name>
<dbReference type="SUPFAM" id="SSF54211">
    <property type="entry name" value="Ribosomal protein S5 domain 2-like"/>
    <property type="match status" value="1"/>
</dbReference>
<dbReference type="GO" id="GO:0030677">
    <property type="term" value="C:ribonuclease P complex"/>
    <property type="evidence" value="ECO:0007669"/>
    <property type="project" value="TreeGrafter"/>
</dbReference>
<dbReference type="Pfam" id="PF00825">
    <property type="entry name" value="Ribonuclease_P"/>
    <property type="match status" value="1"/>
</dbReference>
<dbReference type="GO" id="GO:0001682">
    <property type="term" value="P:tRNA 5'-leader removal"/>
    <property type="evidence" value="ECO:0007669"/>
    <property type="project" value="UniProtKB-UniRule"/>
</dbReference>
<evidence type="ECO:0000256" key="6">
    <source>
        <dbReference type="HAMAP-Rule" id="MF_00227"/>
    </source>
</evidence>
<protein>
    <recommendedName>
        <fullName evidence="6 7">Ribonuclease P protein component</fullName>
        <shortName evidence="6">RNase P protein</shortName>
        <shortName evidence="6">RNaseP protein</shortName>
        <ecNumber evidence="6 7">3.1.26.5</ecNumber>
    </recommendedName>
    <alternativeName>
        <fullName evidence="6">Protein C5</fullName>
    </alternativeName>
</protein>
<dbReference type="GO" id="GO:0042781">
    <property type="term" value="F:3'-tRNA processing endoribonuclease activity"/>
    <property type="evidence" value="ECO:0007669"/>
    <property type="project" value="TreeGrafter"/>
</dbReference>
<keyword evidence="3 6" id="KW-0255">Endonuclease</keyword>
<dbReference type="KEGG" id="kct:CDEE_0209"/>
<dbReference type="STRING" id="1208918.CDEE_0209"/>
<comment type="similarity">
    <text evidence="6">Belongs to the RnpA family.</text>
</comment>
<dbReference type="GO" id="GO:0004526">
    <property type="term" value="F:ribonuclease P activity"/>
    <property type="evidence" value="ECO:0007669"/>
    <property type="project" value="UniProtKB-UniRule"/>
</dbReference>
<proteinExistence type="inferred from homology"/>
<dbReference type="InterPro" id="IPR014721">
    <property type="entry name" value="Ribsml_uS5_D2-typ_fold_subgr"/>
</dbReference>
<dbReference type="HAMAP" id="MF_00227">
    <property type="entry name" value="RNase_P"/>
    <property type="match status" value="1"/>
</dbReference>
<dbReference type="HOGENOM" id="CLU_117179_11_1_4"/>